<evidence type="ECO:0000313" key="5">
    <source>
        <dbReference type="Proteomes" id="UP000466345"/>
    </source>
</evidence>
<name>A0A7K0CCD5_9ACTN</name>
<keyword evidence="5" id="KW-1185">Reference proteome</keyword>
<dbReference type="AlphaFoldDB" id="A0A7K0CCD5"/>
<proteinExistence type="predicted"/>
<evidence type="ECO:0000256" key="2">
    <source>
        <dbReference type="ARBA" id="ARBA00023315"/>
    </source>
</evidence>
<dbReference type="EC" id="2.3.1.189" evidence="4"/>
<dbReference type="CDD" id="cd04301">
    <property type="entry name" value="NAT_SF"/>
    <property type="match status" value="1"/>
</dbReference>
<dbReference type="Pfam" id="PF00583">
    <property type="entry name" value="Acetyltransf_1"/>
    <property type="match status" value="1"/>
</dbReference>
<dbReference type="InterPro" id="IPR000182">
    <property type="entry name" value="GNAT_dom"/>
</dbReference>
<evidence type="ECO:0000259" key="3">
    <source>
        <dbReference type="PROSITE" id="PS51186"/>
    </source>
</evidence>
<keyword evidence="2 4" id="KW-0012">Acyltransferase</keyword>
<dbReference type="InterPro" id="IPR050680">
    <property type="entry name" value="YpeA/RimI_acetyltransf"/>
</dbReference>
<dbReference type="PROSITE" id="PS51186">
    <property type="entry name" value="GNAT"/>
    <property type="match status" value="1"/>
</dbReference>
<protein>
    <submittedName>
        <fullName evidence="4">Mycothiol acetyltransferase</fullName>
        <ecNumber evidence="4">2.3.1.189</ecNumber>
    </submittedName>
</protein>
<sequence length="165" mass="18289">MDQITFTNRDSRTSLGVRLATEEDLLELDRIDRALFGPMHYPFFVLRQLFDVHGQNLLVLADKHSLYGYVLLGTNRASELGWILGLGVDEPSRRSGHGRRLMLASLRQAAAMGLREVRLTVEPENAAAIQLYRSLGFTAGEQRDECFGPGGDRLTMSATLPAATV</sequence>
<dbReference type="OrthoDB" id="5187710at2"/>
<dbReference type="Proteomes" id="UP000466345">
    <property type="component" value="Unassembled WGS sequence"/>
</dbReference>
<dbReference type="RefSeq" id="WP_153450448.1">
    <property type="nucleotide sequence ID" value="NZ_WEGJ01000003.1"/>
</dbReference>
<dbReference type="Gene3D" id="3.40.630.30">
    <property type="match status" value="1"/>
</dbReference>
<dbReference type="SUPFAM" id="SSF55729">
    <property type="entry name" value="Acyl-CoA N-acyltransferases (Nat)"/>
    <property type="match status" value="1"/>
</dbReference>
<organism evidence="4 5">
    <name type="scientific">Streptomyces smaragdinus</name>
    <dbReference type="NCBI Taxonomy" id="2585196"/>
    <lineage>
        <taxon>Bacteria</taxon>
        <taxon>Bacillati</taxon>
        <taxon>Actinomycetota</taxon>
        <taxon>Actinomycetes</taxon>
        <taxon>Kitasatosporales</taxon>
        <taxon>Streptomycetaceae</taxon>
        <taxon>Streptomyces</taxon>
    </lineage>
</organism>
<keyword evidence="1 4" id="KW-0808">Transferase</keyword>
<comment type="caution">
    <text evidence="4">The sequence shown here is derived from an EMBL/GenBank/DDBJ whole genome shotgun (WGS) entry which is preliminary data.</text>
</comment>
<reference evidence="4 5" key="1">
    <citation type="submission" date="2019-10" db="EMBL/GenBank/DDBJ databases">
        <title>Streptomyces smaragdinus sp. nov. and Streptomyces fabii sp. nov., isolated from the gut of fungus growing-termite Macrotermes natalensis.</title>
        <authorList>
            <person name="Schwitalla J."/>
            <person name="Benndorf R."/>
            <person name="Martin K."/>
            <person name="De Beer W."/>
            <person name="Kaster A.-K."/>
            <person name="Vollmers J."/>
            <person name="Poulsen M."/>
            <person name="Beemelmanns C."/>
        </authorList>
    </citation>
    <scope>NUCLEOTIDE SEQUENCE [LARGE SCALE GENOMIC DNA]</scope>
    <source>
        <strain evidence="4 5">RB5</strain>
    </source>
</reference>
<dbReference type="EMBL" id="WEGJ01000003">
    <property type="protein sequence ID" value="MQY11115.1"/>
    <property type="molecule type" value="Genomic_DNA"/>
</dbReference>
<dbReference type="GO" id="GO:0035447">
    <property type="term" value="F:mycothiol synthase activity"/>
    <property type="evidence" value="ECO:0007669"/>
    <property type="project" value="UniProtKB-EC"/>
</dbReference>
<accession>A0A7K0CCD5</accession>
<gene>
    <name evidence="4" type="primary">mshD_3</name>
    <name evidence="4" type="ORF">SRB5_12290</name>
</gene>
<dbReference type="InterPro" id="IPR016181">
    <property type="entry name" value="Acyl_CoA_acyltransferase"/>
</dbReference>
<dbReference type="PANTHER" id="PTHR43420">
    <property type="entry name" value="ACETYLTRANSFERASE"/>
    <property type="match status" value="1"/>
</dbReference>
<feature type="domain" description="N-acetyltransferase" evidence="3">
    <location>
        <begin position="15"/>
        <end position="161"/>
    </location>
</feature>
<evidence type="ECO:0000313" key="4">
    <source>
        <dbReference type="EMBL" id="MQY11115.1"/>
    </source>
</evidence>
<evidence type="ECO:0000256" key="1">
    <source>
        <dbReference type="ARBA" id="ARBA00022679"/>
    </source>
</evidence>